<feature type="transmembrane region" description="Helical" evidence="5">
    <location>
        <begin position="91"/>
        <end position="111"/>
    </location>
</feature>
<dbReference type="EMBL" id="LT984814">
    <property type="protein sequence ID" value="SPD68413.1"/>
    <property type="molecule type" value="Genomic_DNA"/>
</dbReference>
<dbReference type="PROSITE" id="PS50801">
    <property type="entry name" value="STAS"/>
    <property type="match status" value="1"/>
</dbReference>
<protein>
    <submittedName>
        <fullName evidence="6">Transporter</fullName>
    </submittedName>
</protein>
<feature type="transmembrane region" description="Helical" evidence="5">
    <location>
        <begin position="222"/>
        <end position="240"/>
    </location>
</feature>
<dbReference type="Proteomes" id="UP000254259">
    <property type="component" value="Plasmid CBM2636_mp"/>
</dbReference>
<proteinExistence type="predicted"/>
<evidence type="ECO:0000256" key="5">
    <source>
        <dbReference type="SAM" id="Phobius"/>
    </source>
</evidence>
<accession>A0A375D3F4</accession>
<feature type="transmembrane region" description="Helical" evidence="5">
    <location>
        <begin position="117"/>
        <end position="142"/>
    </location>
</feature>
<keyword evidence="3 5" id="KW-1133">Transmembrane helix</keyword>
<feature type="transmembrane region" description="Helical" evidence="5">
    <location>
        <begin position="344"/>
        <end position="364"/>
    </location>
</feature>
<dbReference type="NCBIfam" id="TIGR00815">
    <property type="entry name" value="sulP"/>
    <property type="match status" value="1"/>
</dbReference>
<keyword evidence="2 5" id="KW-0812">Transmembrane</keyword>
<gene>
    <name evidence="6" type="ORF">CBM2636_MP21263</name>
</gene>
<evidence type="ECO:0000313" key="7">
    <source>
        <dbReference type="Proteomes" id="UP000254259"/>
    </source>
</evidence>
<sequence length="583" mass="62258">MQTEPLTPPGERSARREPGWWRWLPGLTMLRTYQAAWLPRDLAAGLVLTTMLVPVGIAYAEASGVPGVYGLYATVVPLLVYAVFGPSRVLVLGPDSALAAPILAVVIQVSAGDPARAIAAASMMAVVSGVVCIVMGLLRLGFITELLSKPIRYGYMNGIALTVLVSQLPKLFAISVDEGGPLREILALGRAILDGQTNWYSFAVGAGSLVLILLLKRFERLPGILIAVVLATIAVSVFGLDRAGVKVLGPIPQGLPQLALPWLSGADLVKIVLGGCAVALIAFADTSVLSRTYAARYHSRVDPNQEMVGLGAANLAAGFFQGFPISSSASRTPVAEAAGAKTQLTGVVGALAVALLLLVAPNLLQYLPSSALAAVVIAAALGLFEFADLRRIYRIQQWEFWLSMVCFAAVAVFGAIPGICLAVVIAVIEFLWDGWRPHFAVLGRVEGLRGYHDVQRYPHAKRIDGLLLFRWDAPLFFANAELFQERLMEAVEDSPTPVRRVVVAAEPVTSVDVTSADMLRELIRTLHERGIAVHLAEMKDPVRDKLKRFELLELIGEKNFHATVGGAVDDYVGKGRAPAAGAG</sequence>
<dbReference type="Gene3D" id="3.30.750.24">
    <property type="entry name" value="STAS domain"/>
    <property type="match status" value="1"/>
</dbReference>
<feature type="transmembrane region" description="Helical" evidence="5">
    <location>
        <begin position="42"/>
        <end position="60"/>
    </location>
</feature>
<keyword evidence="4 5" id="KW-0472">Membrane</keyword>
<feature type="transmembrane region" description="Helical" evidence="5">
    <location>
        <begin position="154"/>
        <end position="176"/>
    </location>
</feature>
<dbReference type="InterPro" id="IPR036513">
    <property type="entry name" value="STAS_dom_sf"/>
</dbReference>
<comment type="subcellular location">
    <subcellularLocation>
        <location evidence="1">Membrane</location>
        <topology evidence="1">Multi-pass membrane protein</topology>
    </subcellularLocation>
</comment>
<feature type="transmembrane region" description="Helical" evidence="5">
    <location>
        <begin position="401"/>
        <end position="432"/>
    </location>
</feature>
<feature type="transmembrane region" description="Helical" evidence="5">
    <location>
        <begin position="196"/>
        <end position="215"/>
    </location>
</feature>
<dbReference type="AlphaFoldDB" id="A0A375D3F4"/>
<dbReference type="Pfam" id="PF01740">
    <property type="entry name" value="STAS"/>
    <property type="match status" value="1"/>
</dbReference>
<dbReference type="InterPro" id="IPR001902">
    <property type="entry name" value="SLC26A/SulP_fam"/>
</dbReference>
<dbReference type="GO" id="GO:0016020">
    <property type="term" value="C:membrane"/>
    <property type="evidence" value="ECO:0007669"/>
    <property type="project" value="UniProtKB-SubCell"/>
</dbReference>
<feature type="transmembrane region" description="Helical" evidence="5">
    <location>
        <begin position="260"/>
        <end position="283"/>
    </location>
</feature>
<evidence type="ECO:0000256" key="3">
    <source>
        <dbReference type="ARBA" id="ARBA00022989"/>
    </source>
</evidence>
<evidence type="ECO:0000256" key="2">
    <source>
        <dbReference type="ARBA" id="ARBA00022692"/>
    </source>
</evidence>
<feature type="transmembrane region" description="Helical" evidence="5">
    <location>
        <begin position="370"/>
        <end position="389"/>
    </location>
</feature>
<name>A0A375D3F4_9BURK</name>
<feature type="transmembrane region" description="Helical" evidence="5">
    <location>
        <begin position="66"/>
        <end position="84"/>
    </location>
</feature>
<reference evidence="6 7" key="1">
    <citation type="submission" date="2018-01" db="EMBL/GenBank/DDBJ databases">
        <authorList>
            <person name="Clerissi C."/>
        </authorList>
    </citation>
    <scope>NUCLEOTIDE SEQUENCE [LARGE SCALE GENOMIC DNA]</scope>
    <source>
        <strain evidence="6">Cupriavidus taiwanensis SWF 66322</strain>
        <plasmid evidence="7">cbm2636_mp</plasmid>
    </source>
</reference>
<keyword evidence="6" id="KW-0614">Plasmid</keyword>
<evidence type="ECO:0000256" key="4">
    <source>
        <dbReference type="ARBA" id="ARBA00023136"/>
    </source>
</evidence>
<dbReference type="InterPro" id="IPR002645">
    <property type="entry name" value="STAS_dom"/>
</dbReference>
<dbReference type="InterPro" id="IPR011547">
    <property type="entry name" value="SLC26A/SulP_dom"/>
</dbReference>
<evidence type="ECO:0000313" key="6">
    <source>
        <dbReference type="EMBL" id="SPD68413.1"/>
    </source>
</evidence>
<evidence type="ECO:0000256" key="1">
    <source>
        <dbReference type="ARBA" id="ARBA00004141"/>
    </source>
</evidence>
<organism evidence="6 7">
    <name type="scientific">Cupriavidus taiwanensis</name>
    <dbReference type="NCBI Taxonomy" id="164546"/>
    <lineage>
        <taxon>Bacteria</taxon>
        <taxon>Pseudomonadati</taxon>
        <taxon>Pseudomonadota</taxon>
        <taxon>Betaproteobacteria</taxon>
        <taxon>Burkholderiales</taxon>
        <taxon>Burkholderiaceae</taxon>
        <taxon>Cupriavidus</taxon>
    </lineage>
</organism>
<geneLocation type="plasmid" evidence="7">
    <name>cbm2636_mp</name>
</geneLocation>
<dbReference type="GO" id="GO:0055085">
    <property type="term" value="P:transmembrane transport"/>
    <property type="evidence" value="ECO:0007669"/>
    <property type="project" value="InterPro"/>
</dbReference>
<dbReference type="PANTHER" id="PTHR11814">
    <property type="entry name" value="SULFATE TRANSPORTER"/>
    <property type="match status" value="1"/>
</dbReference>
<dbReference type="Pfam" id="PF00916">
    <property type="entry name" value="Sulfate_transp"/>
    <property type="match status" value="1"/>
</dbReference>
<dbReference type="SUPFAM" id="SSF52091">
    <property type="entry name" value="SpoIIaa-like"/>
    <property type="match status" value="1"/>
</dbReference>
<dbReference type="RefSeq" id="WP_115713703.1">
    <property type="nucleotide sequence ID" value="NZ_LT976876.1"/>
</dbReference>
<dbReference type="CDD" id="cd07042">
    <property type="entry name" value="STAS_SulP_like_sulfate_transporter"/>
    <property type="match status" value="1"/>
</dbReference>